<accession>A0A7I8KQF0</accession>
<keyword evidence="3" id="KW-1185">Reference proteome</keyword>
<evidence type="ECO:0000313" key="1">
    <source>
        <dbReference type="EMBL" id="CAA2624080.1"/>
    </source>
</evidence>
<gene>
    <name evidence="1" type="ORF">SI7747_07009967</name>
    <name evidence="2" type="ORF">SI8410_07010739</name>
</gene>
<dbReference type="AlphaFoldDB" id="A0A7I8KQF0"/>
<dbReference type="EMBL" id="LR746270">
    <property type="protein sequence ID" value="CAA7400069.1"/>
    <property type="molecule type" value="Genomic_DNA"/>
</dbReference>
<sequence>MERCEEETIVTGGSCAMQNCFF</sequence>
<evidence type="ECO:0000313" key="2">
    <source>
        <dbReference type="EMBL" id="CAA7400069.1"/>
    </source>
</evidence>
<organism evidence="2 3">
    <name type="scientific">Spirodela intermedia</name>
    <name type="common">Intermediate duckweed</name>
    <dbReference type="NCBI Taxonomy" id="51605"/>
    <lineage>
        <taxon>Eukaryota</taxon>
        <taxon>Viridiplantae</taxon>
        <taxon>Streptophyta</taxon>
        <taxon>Embryophyta</taxon>
        <taxon>Tracheophyta</taxon>
        <taxon>Spermatophyta</taxon>
        <taxon>Magnoliopsida</taxon>
        <taxon>Liliopsida</taxon>
        <taxon>Araceae</taxon>
        <taxon>Lemnoideae</taxon>
        <taxon>Spirodela</taxon>
    </lineage>
</organism>
<proteinExistence type="predicted"/>
<name>A0A7I8KQF0_SPIIN</name>
<dbReference type="EMBL" id="LR743594">
    <property type="protein sequence ID" value="CAA2624080.1"/>
    <property type="molecule type" value="Genomic_DNA"/>
</dbReference>
<reference evidence="2" key="1">
    <citation type="submission" date="2020-02" db="EMBL/GenBank/DDBJ databases">
        <authorList>
            <person name="Scholz U."/>
            <person name="Mascher M."/>
            <person name="Fiebig A."/>
        </authorList>
    </citation>
    <scope>NUCLEOTIDE SEQUENCE</scope>
</reference>
<protein>
    <submittedName>
        <fullName evidence="2">Uncharacterized protein</fullName>
    </submittedName>
</protein>
<dbReference type="Proteomes" id="UP000663760">
    <property type="component" value="Chromosome 7"/>
</dbReference>
<evidence type="ECO:0000313" key="3">
    <source>
        <dbReference type="Proteomes" id="UP000663760"/>
    </source>
</evidence>